<evidence type="ECO:0000256" key="4">
    <source>
        <dbReference type="ARBA" id="ARBA00016436"/>
    </source>
</evidence>
<keyword evidence="15" id="KW-1185">Reference proteome</keyword>
<comment type="catalytic activity">
    <reaction evidence="13">
        <text>a lipid A disaccharide + ATP = a lipid IVA + ADP + H(+)</text>
        <dbReference type="Rhea" id="RHEA:67840"/>
        <dbReference type="ChEBI" id="CHEBI:15378"/>
        <dbReference type="ChEBI" id="CHEBI:30616"/>
        <dbReference type="ChEBI" id="CHEBI:176343"/>
        <dbReference type="ChEBI" id="CHEBI:176425"/>
        <dbReference type="ChEBI" id="CHEBI:456216"/>
        <dbReference type="EC" id="2.7.1.130"/>
    </reaction>
</comment>
<dbReference type="Pfam" id="PF02606">
    <property type="entry name" value="LpxK"/>
    <property type="match status" value="1"/>
</dbReference>
<dbReference type="EMBL" id="PIQH01000001">
    <property type="protein sequence ID" value="RUO81501.1"/>
    <property type="molecule type" value="Genomic_DNA"/>
</dbReference>
<dbReference type="EC" id="2.7.1.130" evidence="3 13"/>
<dbReference type="InterPro" id="IPR003758">
    <property type="entry name" value="LpxK"/>
</dbReference>
<dbReference type="HAMAP" id="MF_00409">
    <property type="entry name" value="LpxK"/>
    <property type="match status" value="1"/>
</dbReference>
<keyword evidence="7 13" id="KW-0808">Transferase</keyword>
<keyword evidence="5 13" id="KW-0444">Lipid biosynthesis</keyword>
<evidence type="ECO:0000256" key="8">
    <source>
        <dbReference type="ARBA" id="ARBA00022741"/>
    </source>
</evidence>
<keyword evidence="9 13" id="KW-0418">Kinase</keyword>
<dbReference type="GO" id="GO:0009244">
    <property type="term" value="P:lipopolysaccharide core region biosynthetic process"/>
    <property type="evidence" value="ECO:0007669"/>
    <property type="project" value="TreeGrafter"/>
</dbReference>
<name>A0A432ZUH2_9GAMM</name>
<dbReference type="OrthoDB" id="9766423at2"/>
<evidence type="ECO:0000256" key="1">
    <source>
        <dbReference type="ARBA" id="ARBA00002274"/>
    </source>
</evidence>
<comment type="pathway">
    <text evidence="2 13">Glycolipid biosynthesis; lipid IV(A) biosynthesis; lipid IV(A) from (3R)-3-hydroxytetradecanoyl-[acyl-carrier-protein] and UDP-N-acetyl-alpha-D-glucosamine: step 6/6.</text>
</comment>
<dbReference type="PANTHER" id="PTHR42724:SF1">
    <property type="entry name" value="TETRAACYLDISACCHARIDE 4'-KINASE, MITOCHONDRIAL-RELATED"/>
    <property type="match status" value="1"/>
</dbReference>
<reference evidence="14 15" key="1">
    <citation type="journal article" date="2011" name="Front. Microbiol.">
        <title>Genomic signatures of strain selection and enhancement in Bacillus atrophaeus var. globigii, a historical biowarfare simulant.</title>
        <authorList>
            <person name="Gibbons H.S."/>
            <person name="Broomall S.M."/>
            <person name="McNew L.A."/>
            <person name="Daligault H."/>
            <person name="Chapman C."/>
            <person name="Bruce D."/>
            <person name="Karavis M."/>
            <person name="Krepps M."/>
            <person name="McGregor P.A."/>
            <person name="Hong C."/>
            <person name="Park K.H."/>
            <person name="Akmal A."/>
            <person name="Feldman A."/>
            <person name="Lin J.S."/>
            <person name="Chang W.E."/>
            <person name="Higgs B.W."/>
            <person name="Demirev P."/>
            <person name="Lindquist J."/>
            <person name="Liem A."/>
            <person name="Fochler E."/>
            <person name="Read T.D."/>
            <person name="Tapia R."/>
            <person name="Johnson S."/>
            <person name="Bishop-Lilly K.A."/>
            <person name="Detter C."/>
            <person name="Han C."/>
            <person name="Sozhamannan S."/>
            <person name="Rosenzweig C.N."/>
            <person name="Skowronski E.W."/>
        </authorList>
    </citation>
    <scope>NUCLEOTIDE SEQUENCE [LARGE SCALE GENOMIC DNA]</scope>
    <source>
        <strain evidence="14 15">CC-PW-9</strain>
    </source>
</reference>
<evidence type="ECO:0000256" key="7">
    <source>
        <dbReference type="ARBA" id="ARBA00022679"/>
    </source>
</evidence>
<keyword evidence="10 13" id="KW-0067">ATP-binding</keyword>
<evidence type="ECO:0000256" key="3">
    <source>
        <dbReference type="ARBA" id="ARBA00012071"/>
    </source>
</evidence>
<evidence type="ECO:0000256" key="5">
    <source>
        <dbReference type="ARBA" id="ARBA00022516"/>
    </source>
</evidence>
<dbReference type="GO" id="GO:0005524">
    <property type="term" value="F:ATP binding"/>
    <property type="evidence" value="ECO:0007669"/>
    <property type="project" value="UniProtKB-UniRule"/>
</dbReference>
<dbReference type="InterPro" id="IPR027417">
    <property type="entry name" value="P-loop_NTPase"/>
</dbReference>
<keyword evidence="8 13" id="KW-0547">Nucleotide-binding</keyword>
<dbReference type="UniPathway" id="UPA00359">
    <property type="reaction ID" value="UER00482"/>
</dbReference>
<organism evidence="14 15">
    <name type="scientific">Idiomarina tyrosinivorans</name>
    <dbReference type="NCBI Taxonomy" id="1445662"/>
    <lineage>
        <taxon>Bacteria</taxon>
        <taxon>Pseudomonadati</taxon>
        <taxon>Pseudomonadota</taxon>
        <taxon>Gammaproteobacteria</taxon>
        <taxon>Alteromonadales</taxon>
        <taxon>Idiomarinaceae</taxon>
        <taxon>Idiomarina</taxon>
    </lineage>
</organism>
<dbReference type="GO" id="GO:0009245">
    <property type="term" value="P:lipid A biosynthetic process"/>
    <property type="evidence" value="ECO:0007669"/>
    <property type="project" value="UniProtKB-UniRule"/>
</dbReference>
<evidence type="ECO:0000313" key="15">
    <source>
        <dbReference type="Proteomes" id="UP000287996"/>
    </source>
</evidence>
<dbReference type="GO" id="GO:0009029">
    <property type="term" value="F:lipid-A 4'-kinase activity"/>
    <property type="evidence" value="ECO:0007669"/>
    <property type="project" value="UniProtKB-UniRule"/>
</dbReference>
<keyword evidence="11 13" id="KW-0443">Lipid metabolism</keyword>
<comment type="function">
    <text evidence="1 13">Transfers the gamma-phosphate of ATP to the 4'-position of a tetraacyldisaccharide 1-phosphate intermediate (termed DS-1-P) to form tetraacyldisaccharide 1,4'-bis-phosphate (lipid IVA).</text>
</comment>
<evidence type="ECO:0000313" key="14">
    <source>
        <dbReference type="EMBL" id="RUO81501.1"/>
    </source>
</evidence>
<evidence type="ECO:0000256" key="6">
    <source>
        <dbReference type="ARBA" id="ARBA00022556"/>
    </source>
</evidence>
<proteinExistence type="inferred from homology"/>
<sequence length="332" mass="37834">MSQFIQRLWYRQQLHPLLWPLLPLTLLFWFISSLRRSAYQLGILTRYRAPVPVIVVGNITLGGTGKTPMVEALCAELKRQDFTPGIISRGYGAKAQTPFSVAQDDSSEQAGDEPLLLRRRTGCPVVIDKKRSNAVEHLLHHHPEVDVIVSDDGLQHYHLARDVEIIVLDADRGVGNGWLLPCGPLREGAWRLHDAPWVIANNAQHPFARYVMELEALPWRRVIDDQESPPESPLNVVAVAGIGHPQRFFRLLEQQGHEISERLVFRDHYPYKAGDFARFNSDDIIVMTEKDAGKCQKFAGENWFYLPIRATLPEQLTHHLATKIERKENGNR</sequence>
<comment type="caution">
    <text evidence="14">The sequence shown here is derived from an EMBL/GenBank/DDBJ whole genome shotgun (WGS) entry which is preliminary data.</text>
</comment>
<accession>A0A432ZUH2</accession>
<evidence type="ECO:0000256" key="13">
    <source>
        <dbReference type="HAMAP-Rule" id="MF_00409"/>
    </source>
</evidence>
<dbReference type="GO" id="GO:0005886">
    <property type="term" value="C:plasma membrane"/>
    <property type="evidence" value="ECO:0007669"/>
    <property type="project" value="TreeGrafter"/>
</dbReference>
<evidence type="ECO:0000256" key="11">
    <source>
        <dbReference type="ARBA" id="ARBA00023098"/>
    </source>
</evidence>
<dbReference type="AlphaFoldDB" id="A0A432ZUH2"/>
<gene>
    <name evidence="13" type="primary">lpxK</name>
    <name evidence="14" type="ORF">CWI84_01720</name>
</gene>
<evidence type="ECO:0000256" key="12">
    <source>
        <dbReference type="ARBA" id="ARBA00029757"/>
    </source>
</evidence>
<dbReference type="RefSeq" id="WP_126840842.1">
    <property type="nucleotide sequence ID" value="NZ_PIQH01000001.1"/>
</dbReference>
<keyword evidence="6 13" id="KW-0441">Lipid A biosynthesis</keyword>
<evidence type="ECO:0000256" key="10">
    <source>
        <dbReference type="ARBA" id="ARBA00022840"/>
    </source>
</evidence>
<dbReference type="SUPFAM" id="SSF52540">
    <property type="entry name" value="P-loop containing nucleoside triphosphate hydrolases"/>
    <property type="match status" value="1"/>
</dbReference>
<protein>
    <recommendedName>
        <fullName evidence="4 13">Tetraacyldisaccharide 4'-kinase</fullName>
        <ecNumber evidence="3 13">2.7.1.130</ecNumber>
    </recommendedName>
    <alternativeName>
        <fullName evidence="12 13">Lipid A 4'-kinase</fullName>
    </alternativeName>
</protein>
<dbReference type="Proteomes" id="UP000287996">
    <property type="component" value="Unassembled WGS sequence"/>
</dbReference>
<dbReference type="PANTHER" id="PTHR42724">
    <property type="entry name" value="TETRAACYLDISACCHARIDE 4'-KINASE"/>
    <property type="match status" value="1"/>
</dbReference>
<comment type="similarity">
    <text evidence="13">Belongs to the LpxK family.</text>
</comment>
<evidence type="ECO:0000256" key="2">
    <source>
        <dbReference type="ARBA" id="ARBA00004870"/>
    </source>
</evidence>
<dbReference type="NCBIfam" id="TIGR00682">
    <property type="entry name" value="lpxK"/>
    <property type="match status" value="1"/>
</dbReference>
<evidence type="ECO:0000256" key="9">
    <source>
        <dbReference type="ARBA" id="ARBA00022777"/>
    </source>
</evidence>
<feature type="binding site" evidence="13">
    <location>
        <begin position="60"/>
        <end position="67"/>
    </location>
    <ligand>
        <name>ATP</name>
        <dbReference type="ChEBI" id="CHEBI:30616"/>
    </ligand>
</feature>